<evidence type="ECO:0000256" key="4">
    <source>
        <dbReference type="ARBA" id="ARBA00022884"/>
    </source>
</evidence>
<dbReference type="InterPro" id="IPR011990">
    <property type="entry name" value="TPR-like_helical_dom_sf"/>
</dbReference>
<feature type="compositionally biased region" description="Low complexity" evidence="8">
    <location>
        <begin position="29"/>
        <end position="42"/>
    </location>
</feature>
<evidence type="ECO:0000313" key="10">
    <source>
        <dbReference type="EMBL" id="OWF39137.1"/>
    </source>
</evidence>
<dbReference type="FunFam" id="1.25.40.10:FF:000098">
    <property type="entry name" value="Squamous cell carcinoma antigen recognized by T-cells 3"/>
    <property type="match status" value="1"/>
</dbReference>
<organism evidence="10 11">
    <name type="scientific">Mizuhopecten yessoensis</name>
    <name type="common">Japanese scallop</name>
    <name type="synonym">Patinopecten yessoensis</name>
    <dbReference type="NCBI Taxonomy" id="6573"/>
    <lineage>
        <taxon>Eukaryota</taxon>
        <taxon>Metazoa</taxon>
        <taxon>Spiralia</taxon>
        <taxon>Lophotrochozoa</taxon>
        <taxon>Mollusca</taxon>
        <taxon>Bivalvia</taxon>
        <taxon>Autobranchia</taxon>
        <taxon>Pteriomorphia</taxon>
        <taxon>Pectinida</taxon>
        <taxon>Pectinoidea</taxon>
        <taxon>Pectinidae</taxon>
        <taxon>Mizuhopecten</taxon>
    </lineage>
</organism>
<dbReference type="Proteomes" id="UP000242188">
    <property type="component" value="Unassembled WGS sequence"/>
</dbReference>
<evidence type="ECO:0000259" key="9">
    <source>
        <dbReference type="PROSITE" id="PS50102"/>
    </source>
</evidence>
<evidence type="ECO:0000256" key="2">
    <source>
        <dbReference type="ARBA" id="ARBA00022664"/>
    </source>
</evidence>
<dbReference type="Gene3D" id="1.25.40.10">
    <property type="entry name" value="Tetratricopeptide repeat domain"/>
    <property type="match status" value="2"/>
</dbReference>
<dbReference type="OrthoDB" id="6770331at2759"/>
<gene>
    <name evidence="10" type="ORF">KP79_PYT16206</name>
</gene>
<dbReference type="SMART" id="SM00360">
    <property type="entry name" value="RRM"/>
    <property type="match status" value="2"/>
</dbReference>
<evidence type="ECO:0000256" key="7">
    <source>
        <dbReference type="PROSITE-ProRule" id="PRU00176"/>
    </source>
</evidence>
<evidence type="ECO:0000256" key="6">
    <source>
        <dbReference type="ARBA" id="ARBA00023242"/>
    </source>
</evidence>
<feature type="region of interest" description="Disordered" evidence="8">
    <location>
        <begin position="1"/>
        <end position="50"/>
    </location>
</feature>
<feature type="compositionally biased region" description="Polar residues" evidence="8">
    <location>
        <begin position="942"/>
        <end position="966"/>
    </location>
</feature>
<feature type="compositionally biased region" description="Polar residues" evidence="8">
    <location>
        <begin position="7"/>
        <end position="21"/>
    </location>
</feature>
<dbReference type="GO" id="GO:0008380">
    <property type="term" value="P:RNA splicing"/>
    <property type="evidence" value="ECO:0007669"/>
    <property type="project" value="UniProtKB-KW"/>
</dbReference>
<dbReference type="SMART" id="SM00386">
    <property type="entry name" value="HAT"/>
    <property type="match status" value="8"/>
</dbReference>
<dbReference type="InterPro" id="IPR035979">
    <property type="entry name" value="RBD_domain_sf"/>
</dbReference>
<evidence type="ECO:0000256" key="3">
    <source>
        <dbReference type="ARBA" id="ARBA00022737"/>
    </source>
</evidence>
<proteinExistence type="predicted"/>
<dbReference type="InterPro" id="IPR000504">
    <property type="entry name" value="RRM_dom"/>
</dbReference>
<dbReference type="GO" id="GO:0006397">
    <property type="term" value="P:mRNA processing"/>
    <property type="evidence" value="ECO:0007669"/>
    <property type="project" value="UniProtKB-KW"/>
</dbReference>
<dbReference type="InterPro" id="IPR012677">
    <property type="entry name" value="Nucleotide-bd_a/b_plait_sf"/>
</dbReference>
<comment type="caution">
    <text evidence="10">The sequence shown here is derived from an EMBL/GenBank/DDBJ whole genome shotgun (WGS) entry which is preliminary data.</text>
</comment>
<dbReference type="Gene3D" id="3.30.70.330">
    <property type="match status" value="2"/>
</dbReference>
<dbReference type="PROSITE" id="PS50102">
    <property type="entry name" value="RRM"/>
    <property type="match status" value="2"/>
</dbReference>
<feature type="domain" description="RRM" evidence="9">
    <location>
        <begin position="810"/>
        <end position="887"/>
    </location>
</feature>
<evidence type="ECO:0000256" key="1">
    <source>
        <dbReference type="ARBA" id="ARBA00004123"/>
    </source>
</evidence>
<feature type="compositionally biased region" description="Basic and acidic residues" evidence="8">
    <location>
        <begin position="550"/>
        <end position="572"/>
    </location>
</feature>
<keyword evidence="6" id="KW-0539">Nucleus</keyword>
<dbReference type="InterPro" id="IPR059164">
    <property type="entry name" value="HAT_PRP39_C"/>
</dbReference>
<comment type="subcellular location">
    <subcellularLocation>
        <location evidence="1">Nucleus</location>
    </subcellularLocation>
</comment>
<sequence length="977" mass="110934">MADNEGNENTAITDEIMQTETDGVEEMNSDNYDNSNSDTSDSGSEDNESIQNELKVQDLLQKIEESPFLYDSHVELIKILRQMGELGRLRDAREKMSELFPLTEELWLDWLRDEIPLATEENERSKLEQLFERAVKDYLSVQIWLEYVQYSIGGMGLKGGVDRIRAVAERALTAAGLHVTRGAYLWEAYREFENAILAGLLPVPGKVATQEQEDLFKAQHQRVNSLFKRQLSIPLFDMTETYCEYKDWLQEELDSFTEQTYKKVCTRLDKVKPLEESLEASEAPRLEEYKTYIKIEMKEGDPTRIQCLFERAIQENSLNSDLWLQYTKYLDEKLKVKSVVLPVYERSVRNCPWCGKLWHKYMLAMERYQEPNDKVKELIDKALLAGFSSSADYLLVWSTYIDYLRRRIKWDEEHKEALELFRLTLEKAVEHLAGFEDGDPFGTLRQYWANIEAKFCTNLTKARELWNEIMTEGHGSEATMWLEFYKMERMYGNNKHCRRVLTRALNSVTDWPESVVEAYTNFEREEGNIEDYDTAVTKCEAQMARIMERRQQAAEKEAAVKEQKKQGKSDKKSQKKGQKGTDQQGTNRFQGKQRSGGEQRSENWSQSANQKEKTYEDSENDGQKKAEKRKFEESSGQSNDFKVPPPPGFKGPKSGSQGPPPGYKGPKSGSAGPPPGFKGHSNNSSESPAKKRKLEADATGQHGGDGDFAADPSAQNRTAFVSNLDFSIGEDKLGEIFSECGELTDIRIAKNFKGKSKGFAYIEFKDEFGAMNAIKLDRKLVENRPMYVSKYEEKGKSKAQFRYSIDLEKNKLFVSGLPFTCTKDALQVMFGAHGQIKDVRLVTYKSGAPKGLAYVEYVDAQDAKQAVLKADGMLMGDHTISVSISNPPGRKTPLNEREDPVYTPTLGSGKKETETRGKARTQLMLLPRSIKKAPVSGGPVKTSANQNSANETDSNGDSAQSATKMSNADFRNMLLKK</sequence>
<dbReference type="GO" id="GO:0005634">
    <property type="term" value="C:nucleus"/>
    <property type="evidence" value="ECO:0007669"/>
    <property type="project" value="UniProtKB-SubCell"/>
</dbReference>
<dbReference type="InterPro" id="IPR008669">
    <property type="entry name" value="LSM_interact"/>
</dbReference>
<dbReference type="InterPro" id="IPR034218">
    <property type="entry name" value="SART3_RRM2"/>
</dbReference>
<dbReference type="SUPFAM" id="SSF48452">
    <property type="entry name" value="TPR-like"/>
    <property type="match status" value="1"/>
</dbReference>
<dbReference type="GO" id="GO:0003723">
    <property type="term" value="F:RNA binding"/>
    <property type="evidence" value="ECO:0007669"/>
    <property type="project" value="UniProtKB-UniRule"/>
</dbReference>
<keyword evidence="3" id="KW-0677">Repeat</keyword>
<name>A0A210PRJ6_MIZYE</name>
<keyword evidence="4 7" id="KW-0694">RNA-binding</keyword>
<feature type="region of interest" description="Disordered" evidence="8">
    <location>
        <begin position="881"/>
        <end position="977"/>
    </location>
</feature>
<keyword evidence="2" id="KW-0507">mRNA processing</keyword>
<dbReference type="Pfam" id="PF05391">
    <property type="entry name" value="Lsm_interact"/>
    <property type="match status" value="1"/>
</dbReference>
<feature type="compositionally biased region" description="Basic and acidic residues" evidence="8">
    <location>
        <begin position="610"/>
        <end position="633"/>
    </location>
</feature>
<keyword evidence="11" id="KW-1185">Reference proteome</keyword>
<keyword evidence="5" id="KW-0508">mRNA splicing</keyword>
<dbReference type="Pfam" id="PF23240">
    <property type="entry name" value="HAT_PRP39_N"/>
    <property type="match status" value="1"/>
</dbReference>
<dbReference type="InterPro" id="IPR034217">
    <property type="entry name" value="SART3_RRM1"/>
</dbReference>
<dbReference type="CDD" id="cd12391">
    <property type="entry name" value="RRM1_SART3"/>
    <property type="match status" value="1"/>
</dbReference>
<evidence type="ECO:0000313" key="11">
    <source>
        <dbReference type="Proteomes" id="UP000242188"/>
    </source>
</evidence>
<dbReference type="STRING" id="6573.A0A210PRJ6"/>
<dbReference type="EMBL" id="NEDP02005541">
    <property type="protein sequence ID" value="OWF39137.1"/>
    <property type="molecule type" value="Genomic_DNA"/>
</dbReference>
<dbReference type="InterPro" id="IPR003107">
    <property type="entry name" value="HAT"/>
</dbReference>
<accession>A0A210PRJ6</accession>
<feature type="domain" description="RRM" evidence="9">
    <location>
        <begin position="717"/>
        <end position="793"/>
    </location>
</feature>
<dbReference type="CDD" id="cd12392">
    <property type="entry name" value="RRM2_SART3"/>
    <property type="match status" value="1"/>
</dbReference>
<dbReference type="PANTHER" id="PTHR17204">
    <property type="entry name" value="PRE-MRNA PROCESSING PROTEIN PRP39-RELATED"/>
    <property type="match status" value="1"/>
</dbReference>
<dbReference type="Pfam" id="PF00076">
    <property type="entry name" value="RRM_1"/>
    <property type="match status" value="2"/>
</dbReference>
<dbReference type="SUPFAM" id="SSF54928">
    <property type="entry name" value="RNA-binding domain, RBD"/>
    <property type="match status" value="2"/>
</dbReference>
<protein>
    <submittedName>
        <fullName evidence="10">Squamous cell carcinoma antigen recognized by T-cells 3</fullName>
    </submittedName>
</protein>
<evidence type="ECO:0000256" key="8">
    <source>
        <dbReference type="SAM" id="MobiDB-lite"/>
    </source>
</evidence>
<dbReference type="Pfam" id="PF23241">
    <property type="entry name" value="HAT_PRP39_C"/>
    <property type="match status" value="1"/>
</dbReference>
<evidence type="ECO:0000256" key="5">
    <source>
        <dbReference type="ARBA" id="ARBA00023187"/>
    </source>
</evidence>
<reference evidence="10 11" key="1">
    <citation type="journal article" date="2017" name="Nat. Ecol. Evol.">
        <title>Scallop genome provides insights into evolution of bilaterian karyotype and development.</title>
        <authorList>
            <person name="Wang S."/>
            <person name="Zhang J."/>
            <person name="Jiao W."/>
            <person name="Li J."/>
            <person name="Xun X."/>
            <person name="Sun Y."/>
            <person name="Guo X."/>
            <person name="Huan P."/>
            <person name="Dong B."/>
            <person name="Zhang L."/>
            <person name="Hu X."/>
            <person name="Sun X."/>
            <person name="Wang J."/>
            <person name="Zhao C."/>
            <person name="Wang Y."/>
            <person name="Wang D."/>
            <person name="Huang X."/>
            <person name="Wang R."/>
            <person name="Lv J."/>
            <person name="Li Y."/>
            <person name="Zhang Z."/>
            <person name="Liu B."/>
            <person name="Lu W."/>
            <person name="Hui Y."/>
            <person name="Liang J."/>
            <person name="Zhou Z."/>
            <person name="Hou R."/>
            <person name="Li X."/>
            <person name="Liu Y."/>
            <person name="Li H."/>
            <person name="Ning X."/>
            <person name="Lin Y."/>
            <person name="Zhao L."/>
            <person name="Xing Q."/>
            <person name="Dou J."/>
            <person name="Li Y."/>
            <person name="Mao J."/>
            <person name="Guo H."/>
            <person name="Dou H."/>
            <person name="Li T."/>
            <person name="Mu C."/>
            <person name="Jiang W."/>
            <person name="Fu Q."/>
            <person name="Fu X."/>
            <person name="Miao Y."/>
            <person name="Liu J."/>
            <person name="Yu Q."/>
            <person name="Li R."/>
            <person name="Liao H."/>
            <person name="Li X."/>
            <person name="Kong Y."/>
            <person name="Jiang Z."/>
            <person name="Chourrout D."/>
            <person name="Li R."/>
            <person name="Bao Z."/>
        </authorList>
    </citation>
    <scope>NUCLEOTIDE SEQUENCE [LARGE SCALE GENOMIC DNA]</scope>
    <source>
        <strain evidence="10 11">PY_sf001</strain>
    </source>
</reference>
<dbReference type="PANTHER" id="PTHR17204:SF25">
    <property type="entry name" value="RRM DOMAIN-CONTAINING PROTEIN"/>
    <property type="match status" value="1"/>
</dbReference>
<dbReference type="AlphaFoldDB" id="A0A210PRJ6"/>
<feature type="region of interest" description="Disordered" evidence="8">
    <location>
        <begin position="550"/>
        <end position="712"/>
    </location>
</feature>